<dbReference type="PANTHER" id="PTHR22767">
    <property type="entry name" value="N-TERMINAL ACETYLTRANSFERASE-RELATED"/>
    <property type="match status" value="1"/>
</dbReference>
<dbReference type="InterPro" id="IPR011990">
    <property type="entry name" value="TPR-like_helical_dom_sf"/>
</dbReference>
<organism evidence="3 4">
    <name type="scientific">Chlamydomonas incerta</name>
    <dbReference type="NCBI Taxonomy" id="51695"/>
    <lineage>
        <taxon>Eukaryota</taxon>
        <taxon>Viridiplantae</taxon>
        <taxon>Chlorophyta</taxon>
        <taxon>core chlorophytes</taxon>
        <taxon>Chlorophyceae</taxon>
        <taxon>CS clade</taxon>
        <taxon>Chlamydomonadales</taxon>
        <taxon>Chlamydomonadaceae</taxon>
        <taxon>Chlamydomonas</taxon>
    </lineage>
</organism>
<dbReference type="Pfam" id="PF09797">
    <property type="entry name" value="NatB_MDM20"/>
    <property type="match status" value="1"/>
</dbReference>
<keyword evidence="4" id="KW-1185">Reference proteome</keyword>
<evidence type="ECO:0000313" key="3">
    <source>
        <dbReference type="EMBL" id="KAG2423858.1"/>
    </source>
</evidence>
<dbReference type="InterPro" id="IPR019183">
    <property type="entry name" value="NAA25_NatB_aux_su"/>
</dbReference>
<dbReference type="GO" id="GO:0031416">
    <property type="term" value="C:NatB complex"/>
    <property type="evidence" value="ECO:0007669"/>
    <property type="project" value="TreeGrafter"/>
</dbReference>
<name>A0A835SI40_CHLIN</name>
<dbReference type="OrthoDB" id="1874341at2759"/>
<evidence type="ECO:0000313" key="4">
    <source>
        <dbReference type="Proteomes" id="UP000650467"/>
    </source>
</evidence>
<gene>
    <name evidence="3" type="ORF">HXX76_015018</name>
</gene>
<dbReference type="Pfam" id="PF14559">
    <property type="entry name" value="TPR_19"/>
    <property type="match status" value="1"/>
</dbReference>
<comment type="caution">
    <text evidence="3">The sequence shown here is derived from an EMBL/GenBank/DDBJ whole genome shotgun (WGS) entry which is preliminary data.</text>
</comment>
<accession>A0A835SI40</accession>
<sequence>MSRQLKDIESYERKVRPIYDALDSRNWKGALKLCQQALQKYPEDQLIKVLKAIGLDRSGKREEANQVVDEVTATTPMDEQVLRLAAMVLRGSGRLAAITSMYEAAAAAAALQGPGQAELAQVLLNDVFGAHVRESNFVKQQQVAMKLSKASGLAVGAAGVSSERYSWWMVLSLLLQARAALRARASGRPAPPGQVPAVALEPEKMLALAEGMMSRQASKDKKLEGYDAFMVYVDVLLAQGKIAEALALVTGPLGESCIRLPAERLQLRAVLAALSGDLQAGAEALAEGLRLNPDDWGALLLLLDCLLPGTVQMQMAATSTGTMQVFTPQHPLILISGGLAEQLPPRGAPLPAGKWLAGRAATGGSGNGGATADAFQRAEGLLKELQALCVQTSTSPASGPGQGGDGKPMIMRGPDLALVELALRRHRGAAATASAGSDTEAAVVDAVLDYFHKYGDLVSCAVDLRTYVAALGPGASERLAAGLAEAADVAAGAAAAGDKREALKALRRQVCAAQLRDELGLPRLEGCGPEAALQAAQQFTTLYATARPLQEDLDSRERGAADELPALAAAALVSAAGAAPSDVEAVPYMLAAYGTLADALRDRPYGAAMRIAAAELAALLAAPAAAAAHVYKLDVKHVQMDTLASHLLLPPLLTWPSSAPPPPAGPAAQNPGEAAPAASTSGSGGPSPLLAKALSDTRALFEDHGRDAGETLFTAYSHGMYTKVLEFTAFRERLADAHTFSLVRAEGAIADCLLRGAAAPGSGGAGAAATSDAALSADAIRAAALAAVKSVKATDVPSKDSLRFNWDLTTRPTWSPPCAAGPSLQPLQWWSSRPACARAQGYGRRWWSAPSSAEAAVPEAEAWRAAQAAAAAHRWLLPHCIAGALGATGPEVLELRETVGRLQALLDAPSTSVPASSPGSAPVTLCDERALRRLDVQLYQAALAVQEELSQAAGTTNGSDDAGPEVSAPSSGPALSEAVGAIHRAAAAATSRLSTEAAAAEAWGGLLPGGNLAQLAHLLREPMTILAACLQTWQATSRALQKKRGKAAGGQDARLHKLAADVAAAAEELGAAARSCGDALSSLKATAAGRAASANEALLGYLQERGAGPFGDGARAALAALAREQELTLAALAQAATAVAKLAL</sequence>
<feature type="compositionally biased region" description="Low complexity" evidence="2">
    <location>
        <begin position="666"/>
        <end position="681"/>
    </location>
</feature>
<evidence type="ECO:0000256" key="2">
    <source>
        <dbReference type="SAM" id="MobiDB-lite"/>
    </source>
</evidence>
<feature type="region of interest" description="Disordered" evidence="2">
    <location>
        <begin position="658"/>
        <end position="688"/>
    </location>
</feature>
<dbReference type="SUPFAM" id="SSF48452">
    <property type="entry name" value="TPR-like"/>
    <property type="match status" value="1"/>
</dbReference>
<dbReference type="PANTHER" id="PTHR22767:SF3">
    <property type="entry name" value="N-ALPHA-ACETYLTRANSFERASE 25, NATB AUXILIARY SUBUNIT"/>
    <property type="match status" value="1"/>
</dbReference>
<comment type="similarity">
    <text evidence="1">Belongs to the MDM20/NAA25 family.</text>
</comment>
<feature type="region of interest" description="Disordered" evidence="2">
    <location>
        <begin position="952"/>
        <end position="974"/>
    </location>
</feature>
<evidence type="ECO:0000256" key="1">
    <source>
        <dbReference type="ARBA" id="ARBA00006298"/>
    </source>
</evidence>
<dbReference type="Proteomes" id="UP000650467">
    <property type="component" value="Unassembled WGS sequence"/>
</dbReference>
<reference evidence="3" key="1">
    <citation type="journal article" date="2020" name="bioRxiv">
        <title>Comparative genomics of Chlamydomonas.</title>
        <authorList>
            <person name="Craig R.J."/>
            <person name="Hasan A.R."/>
            <person name="Ness R.W."/>
            <person name="Keightley P.D."/>
        </authorList>
    </citation>
    <scope>NUCLEOTIDE SEQUENCE</scope>
    <source>
        <strain evidence="3">SAG 7.73</strain>
    </source>
</reference>
<dbReference type="Gene3D" id="1.25.40.1040">
    <property type="match status" value="1"/>
</dbReference>
<dbReference type="EMBL" id="JAEHOC010000073">
    <property type="protein sequence ID" value="KAG2423858.1"/>
    <property type="molecule type" value="Genomic_DNA"/>
</dbReference>
<dbReference type="AlphaFoldDB" id="A0A835SI40"/>
<protein>
    <submittedName>
        <fullName evidence="3">Uncharacterized protein</fullName>
    </submittedName>
</protein>
<proteinExistence type="inferred from homology"/>